<evidence type="ECO:0000256" key="5">
    <source>
        <dbReference type="SAM" id="SignalP"/>
    </source>
</evidence>
<keyword evidence="4" id="KW-0472">Membrane</keyword>
<keyword evidence="5" id="KW-0732">Signal</keyword>
<keyword evidence="2" id="KW-0812">Transmembrane</keyword>
<dbReference type="OrthoDB" id="433512at2759"/>
<dbReference type="AlphaFoldDB" id="A0A8J2J500"/>
<dbReference type="GO" id="GO:0022857">
    <property type="term" value="F:transmembrane transporter activity"/>
    <property type="evidence" value="ECO:0007669"/>
    <property type="project" value="InterPro"/>
</dbReference>
<evidence type="ECO:0000256" key="2">
    <source>
        <dbReference type="ARBA" id="ARBA00022692"/>
    </source>
</evidence>
<accession>A0A8J2J500</accession>
<evidence type="ECO:0000256" key="1">
    <source>
        <dbReference type="ARBA" id="ARBA00004370"/>
    </source>
</evidence>
<keyword evidence="3" id="KW-1133">Transmembrane helix</keyword>
<dbReference type="EMBL" id="CAJVCH010025426">
    <property type="protein sequence ID" value="CAG7698698.1"/>
    <property type="molecule type" value="Genomic_DNA"/>
</dbReference>
<comment type="caution">
    <text evidence="6">The sequence shown here is derived from an EMBL/GenBank/DDBJ whole genome shotgun (WGS) entry which is preliminary data.</text>
</comment>
<feature type="signal peptide" evidence="5">
    <location>
        <begin position="1"/>
        <end position="15"/>
    </location>
</feature>
<comment type="subcellular location">
    <subcellularLocation>
        <location evidence="1">Membrane</location>
    </subcellularLocation>
</comment>
<reference evidence="6" key="1">
    <citation type="submission" date="2021-06" db="EMBL/GenBank/DDBJ databases">
        <authorList>
            <person name="Hodson N. C."/>
            <person name="Mongue J. A."/>
            <person name="Jaron S. K."/>
        </authorList>
    </citation>
    <scope>NUCLEOTIDE SEQUENCE</scope>
</reference>
<gene>
    <name evidence="6" type="ORF">AFUS01_LOCUS4101</name>
</gene>
<feature type="non-terminal residue" evidence="6">
    <location>
        <position position="1"/>
    </location>
</feature>
<dbReference type="Pfam" id="PF00083">
    <property type="entry name" value="Sugar_tr"/>
    <property type="match status" value="1"/>
</dbReference>
<evidence type="ECO:0000313" key="7">
    <source>
        <dbReference type="Proteomes" id="UP000708208"/>
    </source>
</evidence>
<dbReference type="PANTHER" id="PTHR48021:SF1">
    <property type="entry name" value="GH07001P-RELATED"/>
    <property type="match status" value="1"/>
</dbReference>
<dbReference type="Proteomes" id="UP000708208">
    <property type="component" value="Unassembled WGS sequence"/>
</dbReference>
<feature type="non-terminal residue" evidence="6">
    <location>
        <position position="72"/>
    </location>
</feature>
<evidence type="ECO:0000256" key="4">
    <source>
        <dbReference type="ARBA" id="ARBA00023136"/>
    </source>
</evidence>
<dbReference type="InterPro" id="IPR005828">
    <property type="entry name" value="MFS_sugar_transport-like"/>
</dbReference>
<keyword evidence="7" id="KW-1185">Reference proteome</keyword>
<feature type="chain" id="PRO_5035170698" evidence="5">
    <location>
        <begin position="16"/>
        <end position="72"/>
    </location>
</feature>
<proteinExistence type="predicted"/>
<evidence type="ECO:0000313" key="6">
    <source>
        <dbReference type="EMBL" id="CAG7698698.1"/>
    </source>
</evidence>
<dbReference type="InterPro" id="IPR050549">
    <property type="entry name" value="MFS_Trehalose_Transporter"/>
</dbReference>
<dbReference type="GO" id="GO:0016020">
    <property type="term" value="C:membrane"/>
    <property type="evidence" value="ECO:0007669"/>
    <property type="project" value="UniProtKB-SubCell"/>
</dbReference>
<sequence length="72" mass="8379">ILLFFMLLFVPETPRFLLLKGQTKRATESLKWLRGATEVEQIEFEFAKLRNSIETNNRTGTSYKKLFSPAVL</sequence>
<organism evidence="6 7">
    <name type="scientific">Allacma fusca</name>
    <dbReference type="NCBI Taxonomy" id="39272"/>
    <lineage>
        <taxon>Eukaryota</taxon>
        <taxon>Metazoa</taxon>
        <taxon>Ecdysozoa</taxon>
        <taxon>Arthropoda</taxon>
        <taxon>Hexapoda</taxon>
        <taxon>Collembola</taxon>
        <taxon>Symphypleona</taxon>
        <taxon>Sminthuridae</taxon>
        <taxon>Allacma</taxon>
    </lineage>
</organism>
<evidence type="ECO:0000256" key="3">
    <source>
        <dbReference type="ARBA" id="ARBA00022989"/>
    </source>
</evidence>
<protein>
    <submittedName>
        <fullName evidence="6">Uncharacterized protein</fullName>
    </submittedName>
</protein>
<dbReference type="PANTHER" id="PTHR48021">
    <property type="match status" value="1"/>
</dbReference>
<name>A0A8J2J500_9HEXA</name>